<evidence type="ECO:0000313" key="2">
    <source>
        <dbReference type="Proteomes" id="UP001299220"/>
    </source>
</evidence>
<evidence type="ECO:0000313" key="1">
    <source>
        <dbReference type="EMBL" id="MCF2651181.1"/>
    </source>
</evidence>
<organism evidence="1 2">
    <name type="scientific">Anaeromassilibacillus senegalensis</name>
    <dbReference type="NCBI Taxonomy" id="1673717"/>
    <lineage>
        <taxon>Bacteria</taxon>
        <taxon>Bacillati</taxon>
        <taxon>Bacillota</taxon>
        <taxon>Clostridia</taxon>
        <taxon>Eubacteriales</taxon>
        <taxon>Acutalibacteraceae</taxon>
        <taxon>Anaeromassilibacillus</taxon>
    </lineage>
</organism>
<sequence length="125" mass="14477">MLCYTMLLLWKLADRWAADALFCALRRLCTMLQTIVLLDNLLLIAAFCEFLRGTDGVYRLLECNPRFSGGAEFTVLAGYDCMHSHMQCFMGEEIDPKPTIRPVYLARRYEAYITEAVRQQEEVPR</sequence>
<proteinExistence type="predicted"/>
<dbReference type="EMBL" id="JAFBIT010000001">
    <property type="protein sequence ID" value="MCF2651181.1"/>
    <property type="molecule type" value="Genomic_DNA"/>
</dbReference>
<protein>
    <submittedName>
        <fullName evidence="1">ATP-grasp domain-containing protein</fullName>
    </submittedName>
</protein>
<gene>
    <name evidence="1" type="ORF">JQM67_00960</name>
</gene>
<accession>A0ABS9CLF6</accession>
<dbReference type="Gene3D" id="3.30.470.20">
    <property type="entry name" value="ATP-grasp fold, B domain"/>
    <property type="match status" value="1"/>
</dbReference>
<reference evidence="1 2" key="1">
    <citation type="submission" date="2020-12" db="EMBL/GenBank/DDBJ databases">
        <title>Whole genome sequences of gut porcine anaerobes.</title>
        <authorList>
            <person name="Kubasova T."/>
            <person name="Jahodarova E."/>
            <person name="Rychlik I."/>
        </authorList>
    </citation>
    <scope>NUCLEOTIDE SEQUENCE [LARGE SCALE GENOMIC DNA]</scope>
    <source>
        <strain evidence="1 2">An867</strain>
    </source>
</reference>
<comment type="caution">
    <text evidence="1">The sequence shown here is derived from an EMBL/GenBank/DDBJ whole genome shotgun (WGS) entry which is preliminary data.</text>
</comment>
<dbReference type="SUPFAM" id="SSF56059">
    <property type="entry name" value="Glutathione synthetase ATP-binding domain-like"/>
    <property type="match status" value="1"/>
</dbReference>
<keyword evidence="2" id="KW-1185">Reference proteome</keyword>
<dbReference type="RefSeq" id="WP_235322121.1">
    <property type="nucleotide sequence ID" value="NZ_JAFBIT010000001.1"/>
</dbReference>
<name>A0ABS9CLF6_9FIRM</name>
<dbReference type="Proteomes" id="UP001299220">
    <property type="component" value="Unassembled WGS sequence"/>
</dbReference>